<dbReference type="InterPro" id="IPR036097">
    <property type="entry name" value="HisK_dim/P_sf"/>
</dbReference>
<feature type="domain" description="HAMP" evidence="17">
    <location>
        <begin position="193"/>
        <end position="245"/>
    </location>
</feature>
<feature type="transmembrane region" description="Helical" evidence="15">
    <location>
        <begin position="172"/>
        <end position="191"/>
    </location>
</feature>
<comment type="catalytic activity">
    <reaction evidence="1">
        <text>ATP + protein L-histidine = ADP + protein N-phospho-L-histidine.</text>
        <dbReference type="EC" id="2.7.13.3"/>
    </reaction>
</comment>
<evidence type="ECO:0000256" key="9">
    <source>
        <dbReference type="ARBA" id="ARBA00022777"/>
    </source>
</evidence>
<dbReference type="Gene3D" id="1.10.287.130">
    <property type="match status" value="1"/>
</dbReference>
<dbReference type="SMART" id="SM00304">
    <property type="entry name" value="HAMP"/>
    <property type="match status" value="1"/>
</dbReference>
<keyword evidence="4" id="KW-1003">Cell membrane</keyword>
<dbReference type="EMBL" id="JBBYAK010000001">
    <property type="protein sequence ID" value="MEL3957744.1"/>
    <property type="molecule type" value="Genomic_DNA"/>
</dbReference>
<dbReference type="EC" id="2.7.13.3" evidence="3"/>
<dbReference type="SUPFAM" id="SSF158472">
    <property type="entry name" value="HAMP domain-like"/>
    <property type="match status" value="1"/>
</dbReference>
<evidence type="ECO:0000256" key="15">
    <source>
        <dbReference type="SAM" id="Phobius"/>
    </source>
</evidence>
<evidence type="ECO:0000256" key="5">
    <source>
        <dbReference type="ARBA" id="ARBA00022553"/>
    </source>
</evidence>
<dbReference type="InterPro" id="IPR004358">
    <property type="entry name" value="Sig_transdc_His_kin-like_C"/>
</dbReference>
<dbReference type="PROSITE" id="PS50885">
    <property type="entry name" value="HAMP"/>
    <property type="match status" value="1"/>
</dbReference>
<keyword evidence="10 18" id="KW-0067">ATP-binding</keyword>
<keyword evidence="6" id="KW-0808">Transferase</keyword>
<evidence type="ECO:0000313" key="18">
    <source>
        <dbReference type="EMBL" id="MEL3957744.1"/>
    </source>
</evidence>
<dbReference type="Pfam" id="PF18698">
    <property type="entry name" value="HisK_sensor"/>
    <property type="match status" value="1"/>
</dbReference>
<dbReference type="CDD" id="cd00075">
    <property type="entry name" value="HATPase"/>
    <property type="match status" value="1"/>
</dbReference>
<evidence type="ECO:0000256" key="6">
    <source>
        <dbReference type="ARBA" id="ARBA00022679"/>
    </source>
</evidence>
<keyword evidence="14" id="KW-0175">Coiled coil</keyword>
<keyword evidence="8" id="KW-0547">Nucleotide-binding</keyword>
<dbReference type="SUPFAM" id="SSF55874">
    <property type="entry name" value="ATPase domain of HSP90 chaperone/DNA topoisomerase II/histidine kinase"/>
    <property type="match status" value="1"/>
</dbReference>
<evidence type="ECO:0000256" key="13">
    <source>
        <dbReference type="ARBA" id="ARBA00023136"/>
    </source>
</evidence>
<sequence>MKWNSVVLKLWATILLLVFVVLFVLLVLIIQFFNDFVGERATDSLTNTAYRIAVNLERHDDLEFGLEVAWELLDDVTNAIIITDEDHIYYSQQDDAEKFTLNYFYNDPVFKKVFTGNKTVKKEIQLSSETGNVDQALMIGVPLDKFSNQKGAVFIYQSLDVMNDTMKATNKIIMWSALIAFILTTVFAFFLSTRITAPLRKMRESAAEVAKGKFDVKVPILTRDEIGELAKTFNQMRKQLKINVTALKQEKEQLSSILSSMADGVITFNKAGEIIVTNPPAQQFMKAWEKEQEINNDTSKIPQKLINLINDAVGNETEQTGEISFQGKYWTVIVTPQFDEQSIRGAVAVLRDMTEERKLDKLRKDFIANVSHELRTPIAMLQGYSEALMDDIAASEQERKEITTVINEESQRMGRLVNELLDLARLESGQMRLYKENVEIKPFIERISKKFMGVAKVSNVRLEIQVETLKKVYTFDPDRIEQVLTNLVDNAIRHTHEDGLVRIIVKDSEKGLQVEVSDNGSGIPEEDLPFVFERFYKADKARTRGRSGTGLGLAIVKNIIDAHQGKIYVKSKIGQGTTFVFVLPQENERKL</sequence>
<dbReference type="PRINTS" id="PR00344">
    <property type="entry name" value="BCTRLSENSOR"/>
</dbReference>
<dbReference type="InterPro" id="IPR036890">
    <property type="entry name" value="HATPase_C_sf"/>
</dbReference>
<dbReference type="Gene3D" id="3.30.450.20">
    <property type="entry name" value="PAS domain"/>
    <property type="match status" value="1"/>
</dbReference>
<evidence type="ECO:0000256" key="10">
    <source>
        <dbReference type="ARBA" id="ARBA00022840"/>
    </source>
</evidence>
<evidence type="ECO:0000256" key="3">
    <source>
        <dbReference type="ARBA" id="ARBA00012438"/>
    </source>
</evidence>
<evidence type="ECO:0000259" key="16">
    <source>
        <dbReference type="PROSITE" id="PS50109"/>
    </source>
</evidence>
<dbReference type="InterPro" id="IPR035965">
    <property type="entry name" value="PAS-like_dom_sf"/>
</dbReference>
<evidence type="ECO:0000256" key="11">
    <source>
        <dbReference type="ARBA" id="ARBA00022989"/>
    </source>
</evidence>
<keyword evidence="19" id="KW-1185">Reference proteome</keyword>
<keyword evidence="13 15" id="KW-0472">Membrane</keyword>
<dbReference type="CDD" id="cd00082">
    <property type="entry name" value="HisKA"/>
    <property type="match status" value="1"/>
</dbReference>
<dbReference type="Pfam" id="PF00512">
    <property type="entry name" value="HisKA"/>
    <property type="match status" value="1"/>
</dbReference>
<evidence type="ECO:0000256" key="1">
    <source>
        <dbReference type="ARBA" id="ARBA00000085"/>
    </source>
</evidence>
<dbReference type="PANTHER" id="PTHR42878:SF3">
    <property type="entry name" value="HISTIDINE PROTEIN KINASE SAES"/>
    <property type="match status" value="1"/>
</dbReference>
<comment type="subcellular location">
    <subcellularLocation>
        <location evidence="2">Cell membrane</location>
        <topology evidence="2">Multi-pass membrane protein</topology>
    </subcellularLocation>
</comment>
<feature type="transmembrane region" description="Helical" evidence="15">
    <location>
        <begin position="6"/>
        <end position="30"/>
    </location>
</feature>
<dbReference type="InterPro" id="IPR005467">
    <property type="entry name" value="His_kinase_dom"/>
</dbReference>
<evidence type="ECO:0000256" key="8">
    <source>
        <dbReference type="ARBA" id="ARBA00022741"/>
    </source>
</evidence>
<evidence type="ECO:0000256" key="14">
    <source>
        <dbReference type="SAM" id="Coils"/>
    </source>
</evidence>
<evidence type="ECO:0000256" key="7">
    <source>
        <dbReference type="ARBA" id="ARBA00022692"/>
    </source>
</evidence>
<proteinExistence type="predicted"/>
<dbReference type="CDD" id="cd06225">
    <property type="entry name" value="HAMP"/>
    <property type="match status" value="1"/>
</dbReference>
<evidence type="ECO:0000259" key="17">
    <source>
        <dbReference type="PROSITE" id="PS50885"/>
    </source>
</evidence>
<dbReference type="SUPFAM" id="SSF47384">
    <property type="entry name" value="Homodimeric domain of signal transducing histidine kinase"/>
    <property type="match status" value="1"/>
</dbReference>
<feature type="coiled-coil region" evidence="14">
    <location>
        <begin position="230"/>
        <end position="257"/>
    </location>
</feature>
<keyword evidence="12" id="KW-0902">Two-component regulatory system</keyword>
<keyword evidence="9" id="KW-0418">Kinase</keyword>
<evidence type="ECO:0000256" key="2">
    <source>
        <dbReference type="ARBA" id="ARBA00004651"/>
    </source>
</evidence>
<dbReference type="SMART" id="SM00387">
    <property type="entry name" value="HATPase_c"/>
    <property type="match status" value="1"/>
</dbReference>
<dbReference type="Pfam" id="PF02518">
    <property type="entry name" value="HATPase_c"/>
    <property type="match status" value="1"/>
</dbReference>
<organism evidence="18 19">
    <name type="scientific">Caldifermentibacillus hisashii</name>
    <dbReference type="NCBI Taxonomy" id="996558"/>
    <lineage>
        <taxon>Bacteria</taxon>
        <taxon>Bacillati</taxon>
        <taxon>Bacillota</taxon>
        <taxon>Bacilli</taxon>
        <taxon>Bacillales</taxon>
        <taxon>Bacillaceae</taxon>
        <taxon>Caldifermentibacillus</taxon>
    </lineage>
</organism>
<dbReference type="InterPro" id="IPR003661">
    <property type="entry name" value="HisK_dim/P_dom"/>
</dbReference>
<keyword evidence="7 15" id="KW-0812">Transmembrane</keyword>
<gene>
    <name evidence="18" type="ORF">NST17_11135</name>
</gene>
<dbReference type="RefSeq" id="WP_342020282.1">
    <property type="nucleotide sequence ID" value="NZ_JBBYAK010000001.1"/>
</dbReference>
<dbReference type="Pfam" id="PF00672">
    <property type="entry name" value="HAMP"/>
    <property type="match status" value="1"/>
</dbReference>
<accession>A0ABU9JY20</accession>
<dbReference type="InterPro" id="IPR003660">
    <property type="entry name" value="HAMP_dom"/>
</dbReference>
<dbReference type="Proteomes" id="UP001459714">
    <property type="component" value="Unassembled WGS sequence"/>
</dbReference>
<evidence type="ECO:0000256" key="12">
    <source>
        <dbReference type="ARBA" id="ARBA00023012"/>
    </source>
</evidence>
<name>A0ABU9JY20_9BACI</name>
<feature type="domain" description="Histidine kinase" evidence="16">
    <location>
        <begin position="369"/>
        <end position="587"/>
    </location>
</feature>
<dbReference type="InterPro" id="IPR041328">
    <property type="entry name" value="HisK_sensor"/>
</dbReference>
<dbReference type="PROSITE" id="PS50109">
    <property type="entry name" value="HIS_KIN"/>
    <property type="match status" value="1"/>
</dbReference>
<keyword evidence="5" id="KW-0597">Phosphoprotein</keyword>
<dbReference type="SUPFAM" id="SSF55785">
    <property type="entry name" value="PYP-like sensor domain (PAS domain)"/>
    <property type="match status" value="1"/>
</dbReference>
<evidence type="ECO:0000313" key="19">
    <source>
        <dbReference type="Proteomes" id="UP001459714"/>
    </source>
</evidence>
<dbReference type="InterPro" id="IPR003594">
    <property type="entry name" value="HATPase_dom"/>
</dbReference>
<dbReference type="InterPro" id="IPR050351">
    <property type="entry name" value="BphY/WalK/GraS-like"/>
</dbReference>
<protein>
    <recommendedName>
        <fullName evidence="3">histidine kinase</fullName>
        <ecNumber evidence="3">2.7.13.3</ecNumber>
    </recommendedName>
</protein>
<evidence type="ECO:0000256" key="4">
    <source>
        <dbReference type="ARBA" id="ARBA00022475"/>
    </source>
</evidence>
<dbReference type="GO" id="GO:0005524">
    <property type="term" value="F:ATP binding"/>
    <property type="evidence" value="ECO:0007669"/>
    <property type="project" value="UniProtKB-KW"/>
</dbReference>
<reference evidence="18 19" key="1">
    <citation type="submission" date="2024-03" db="EMBL/GenBank/DDBJ databases">
        <title>Bacilli Hybrid Assemblies.</title>
        <authorList>
            <person name="Kovac J."/>
        </authorList>
    </citation>
    <scope>NUCLEOTIDE SEQUENCE [LARGE SCALE GENOMIC DNA]</scope>
    <source>
        <strain evidence="18 19">FSL M8-0022</strain>
    </source>
</reference>
<comment type="caution">
    <text evidence="18">The sequence shown here is derived from an EMBL/GenBank/DDBJ whole genome shotgun (WGS) entry which is preliminary data.</text>
</comment>
<dbReference type="Gene3D" id="3.30.565.10">
    <property type="entry name" value="Histidine kinase-like ATPase, C-terminal domain"/>
    <property type="match status" value="1"/>
</dbReference>
<dbReference type="Gene3D" id="6.10.340.10">
    <property type="match status" value="1"/>
</dbReference>
<dbReference type="PANTHER" id="PTHR42878">
    <property type="entry name" value="TWO-COMPONENT HISTIDINE KINASE"/>
    <property type="match status" value="1"/>
</dbReference>
<keyword evidence="11 15" id="KW-1133">Transmembrane helix</keyword>
<dbReference type="SMART" id="SM00388">
    <property type="entry name" value="HisKA"/>
    <property type="match status" value="1"/>
</dbReference>